<evidence type="ECO:0000256" key="1">
    <source>
        <dbReference type="SAM" id="Phobius"/>
    </source>
</evidence>
<proteinExistence type="predicted"/>
<feature type="transmembrane region" description="Helical" evidence="1">
    <location>
        <begin position="112"/>
        <end position="129"/>
    </location>
</feature>
<protein>
    <recommendedName>
        <fullName evidence="2">DUF7702 domain-containing protein</fullName>
    </recommendedName>
</protein>
<reference evidence="3 4" key="1">
    <citation type="submission" date="2019-04" db="EMBL/GenBank/DDBJ databases">
        <title>Friends and foes A comparative genomics studyof 23 Aspergillus species from section Flavi.</title>
        <authorList>
            <consortium name="DOE Joint Genome Institute"/>
            <person name="Kjaerbolling I."/>
            <person name="Vesth T."/>
            <person name="Frisvad J.C."/>
            <person name="Nybo J.L."/>
            <person name="Theobald S."/>
            <person name="Kildgaard S."/>
            <person name="Isbrandt T."/>
            <person name="Kuo A."/>
            <person name="Sato A."/>
            <person name="Lyhne E.K."/>
            <person name="Kogle M.E."/>
            <person name="Wiebenga A."/>
            <person name="Kun R.S."/>
            <person name="Lubbers R.J."/>
            <person name="Makela M.R."/>
            <person name="Barry K."/>
            <person name="Chovatia M."/>
            <person name="Clum A."/>
            <person name="Daum C."/>
            <person name="Haridas S."/>
            <person name="He G."/>
            <person name="LaButti K."/>
            <person name="Lipzen A."/>
            <person name="Mondo S."/>
            <person name="Riley R."/>
            <person name="Salamov A."/>
            <person name="Simmons B.A."/>
            <person name="Magnuson J.K."/>
            <person name="Henrissat B."/>
            <person name="Mortensen U.H."/>
            <person name="Larsen T.O."/>
            <person name="Devries R.P."/>
            <person name="Grigoriev I.V."/>
            <person name="Machida M."/>
            <person name="Baker S.E."/>
            <person name="Andersen M.R."/>
        </authorList>
    </citation>
    <scope>NUCLEOTIDE SEQUENCE [LARGE SCALE GENOMIC DNA]</scope>
    <source>
        <strain evidence="3 4">IBT 29228</strain>
    </source>
</reference>
<feature type="transmembrane region" description="Helical" evidence="1">
    <location>
        <begin position="73"/>
        <end position="92"/>
    </location>
</feature>
<keyword evidence="4" id="KW-1185">Reference proteome</keyword>
<keyword evidence="1" id="KW-0472">Membrane</keyword>
<feature type="transmembrane region" description="Helical" evidence="1">
    <location>
        <begin position="42"/>
        <end position="61"/>
    </location>
</feature>
<dbReference type="EMBL" id="ML736248">
    <property type="protein sequence ID" value="KAE8376043.1"/>
    <property type="molecule type" value="Genomic_DNA"/>
</dbReference>
<evidence type="ECO:0000259" key="2">
    <source>
        <dbReference type="Pfam" id="PF24800"/>
    </source>
</evidence>
<sequence>MIAVIVLDSIGISPLILATLGLLSRLTDLVRKEIGLTIETKLVRLTQIILSVAVILSIVGIASSSDPSHPKSISRVGICLYFAALAGCVLLLALTGSKSRQCQGIPRQERQIVIIVGIALPLLLVRIVYSAASVFANSSAFNVLKGSTSAKVCMAVIEEIIIVAMYASYGWYLRPLKDAQRISPLHSENEEAQFREL</sequence>
<dbReference type="Pfam" id="PF24800">
    <property type="entry name" value="DUF7702"/>
    <property type="match status" value="1"/>
</dbReference>
<gene>
    <name evidence="3" type="ORF">BDV26DRAFT_294459</name>
</gene>
<dbReference type="PANTHER" id="PTHR42109">
    <property type="entry name" value="UNPLACED GENOMIC SCAFFOLD UM_SCAF_CONTIG_1.265, WHOLE GENOME SHOTGUN SEQUENCE"/>
    <property type="match status" value="1"/>
</dbReference>
<name>A0A5N7B208_9EURO</name>
<dbReference type="Proteomes" id="UP000326198">
    <property type="component" value="Unassembled WGS sequence"/>
</dbReference>
<evidence type="ECO:0000313" key="4">
    <source>
        <dbReference type="Proteomes" id="UP000326198"/>
    </source>
</evidence>
<dbReference type="OrthoDB" id="2560628at2759"/>
<feature type="transmembrane region" description="Helical" evidence="1">
    <location>
        <begin position="12"/>
        <end position="30"/>
    </location>
</feature>
<feature type="transmembrane region" description="Helical" evidence="1">
    <location>
        <begin position="149"/>
        <end position="172"/>
    </location>
</feature>
<dbReference type="AlphaFoldDB" id="A0A5N7B208"/>
<dbReference type="PANTHER" id="PTHR42109:SF2">
    <property type="entry name" value="INTEGRAL MEMBRANE PROTEIN"/>
    <property type="match status" value="1"/>
</dbReference>
<keyword evidence="1" id="KW-0812">Transmembrane</keyword>
<keyword evidence="1" id="KW-1133">Transmembrane helix</keyword>
<dbReference type="InterPro" id="IPR056119">
    <property type="entry name" value="DUF7702"/>
</dbReference>
<organism evidence="3 4">
    <name type="scientific">Aspergillus bertholletiae</name>
    <dbReference type="NCBI Taxonomy" id="1226010"/>
    <lineage>
        <taxon>Eukaryota</taxon>
        <taxon>Fungi</taxon>
        <taxon>Dikarya</taxon>
        <taxon>Ascomycota</taxon>
        <taxon>Pezizomycotina</taxon>
        <taxon>Eurotiomycetes</taxon>
        <taxon>Eurotiomycetidae</taxon>
        <taxon>Eurotiales</taxon>
        <taxon>Aspergillaceae</taxon>
        <taxon>Aspergillus</taxon>
        <taxon>Aspergillus subgen. Circumdati</taxon>
    </lineage>
</organism>
<accession>A0A5N7B208</accession>
<evidence type="ECO:0000313" key="3">
    <source>
        <dbReference type="EMBL" id="KAE8376043.1"/>
    </source>
</evidence>
<feature type="domain" description="DUF7702" evidence="2">
    <location>
        <begin position="2"/>
        <end position="174"/>
    </location>
</feature>